<dbReference type="AlphaFoldDB" id="A0A846WHM1"/>
<evidence type="ECO:0000256" key="2">
    <source>
        <dbReference type="ARBA" id="ARBA00022475"/>
    </source>
</evidence>
<name>A0A846WHM1_9ACTN</name>
<feature type="transmembrane region" description="Helical" evidence="6">
    <location>
        <begin position="315"/>
        <end position="336"/>
    </location>
</feature>
<evidence type="ECO:0000313" key="8">
    <source>
        <dbReference type="EMBL" id="NKY01245.1"/>
    </source>
</evidence>
<comment type="caution">
    <text evidence="8">The sequence shown here is derived from an EMBL/GenBank/DDBJ whole genome shotgun (WGS) entry which is preliminary data.</text>
</comment>
<keyword evidence="3 6" id="KW-0812">Transmembrane</keyword>
<proteinExistence type="predicted"/>
<evidence type="ECO:0000256" key="3">
    <source>
        <dbReference type="ARBA" id="ARBA00022692"/>
    </source>
</evidence>
<gene>
    <name evidence="8" type="ORF">HGA05_06635</name>
</gene>
<comment type="subcellular location">
    <subcellularLocation>
        <location evidence="1">Cell membrane</location>
        <topology evidence="1">Single-pass membrane protein</topology>
    </subcellularLocation>
</comment>
<keyword evidence="4 6" id="KW-1133">Transmembrane helix</keyword>
<sequence>MDTTQLRTQLERLWATRPTRPASPRTIAGVCTGIGERYRVDPTLVKVAFVVAAVFGGSGVLLYLAAWIAFPSTTRARTHAAGGDRGASRGWHNNPTVILWVVVVIVVSSVFSRGPWGSGGIVGGILMLIGWWLLFLRTPEPPADTSVSTVSAPEPPQRFVRWTPRAVRTGAAATASASVPGAPGAVDLAKPAAGVTASPTASTTAPTSAAPTDFIEATPPSWDPLGAARFAWDLPEPTTPATPPTPPAAPRRSAFSFIVVGIAVLVVAGGIAAHGLGAGWFTVPHVLSLALAVIGAGLLVNGLRRQSTRSHPGALVPLAVGLSAAVIVTTLLAGAASGDHRFGMPGGGVGERNWKPMSENDIRDEYTLTMGSMTLDLRDVDLTTDETVHLRNGIGEIVVEVPAGMNIRAECTAGVGDYSCPEGLDGGNDGTTGPVLTIDAHTNVGSVKVQR</sequence>
<dbReference type="RefSeq" id="WP_035726761.1">
    <property type="nucleotide sequence ID" value="NZ_JAAXPC010000003.1"/>
</dbReference>
<feature type="transmembrane region" description="Helical" evidence="6">
    <location>
        <begin position="117"/>
        <end position="136"/>
    </location>
</feature>
<evidence type="ECO:0000256" key="5">
    <source>
        <dbReference type="ARBA" id="ARBA00023136"/>
    </source>
</evidence>
<evidence type="ECO:0000256" key="1">
    <source>
        <dbReference type="ARBA" id="ARBA00004162"/>
    </source>
</evidence>
<dbReference type="InterPro" id="IPR052027">
    <property type="entry name" value="PspC"/>
</dbReference>
<evidence type="ECO:0000256" key="4">
    <source>
        <dbReference type="ARBA" id="ARBA00022989"/>
    </source>
</evidence>
<protein>
    <submittedName>
        <fullName evidence="8">PspC domain-containing protein</fullName>
    </submittedName>
</protein>
<reference evidence="8 9" key="1">
    <citation type="submission" date="2020-04" db="EMBL/GenBank/DDBJ databases">
        <title>MicrobeNet Type strains.</title>
        <authorList>
            <person name="Nicholson A.C."/>
        </authorList>
    </citation>
    <scope>NUCLEOTIDE SEQUENCE [LARGE SCALE GENOMIC DNA]</scope>
    <source>
        <strain evidence="8 9">ATCC BAA-14</strain>
    </source>
</reference>
<dbReference type="PANTHER" id="PTHR33885:SF3">
    <property type="entry name" value="PHAGE SHOCK PROTEIN C"/>
    <property type="match status" value="1"/>
</dbReference>
<dbReference type="PANTHER" id="PTHR33885">
    <property type="entry name" value="PHAGE SHOCK PROTEIN C"/>
    <property type="match status" value="1"/>
</dbReference>
<dbReference type="GO" id="GO:0005886">
    <property type="term" value="C:plasma membrane"/>
    <property type="evidence" value="ECO:0007669"/>
    <property type="project" value="UniProtKB-SubCell"/>
</dbReference>
<accession>A0A846WHM1</accession>
<feature type="transmembrane region" description="Helical" evidence="6">
    <location>
        <begin position="91"/>
        <end position="111"/>
    </location>
</feature>
<dbReference type="InterPro" id="IPR007168">
    <property type="entry name" value="Phageshock_PspC_N"/>
</dbReference>
<feature type="transmembrane region" description="Helical" evidence="6">
    <location>
        <begin position="47"/>
        <end position="70"/>
    </location>
</feature>
<evidence type="ECO:0000313" key="9">
    <source>
        <dbReference type="Proteomes" id="UP000563898"/>
    </source>
</evidence>
<dbReference type="Proteomes" id="UP000563898">
    <property type="component" value="Unassembled WGS sequence"/>
</dbReference>
<organism evidence="8 9">
    <name type="scientific">Gordonia polyisoprenivorans</name>
    <dbReference type="NCBI Taxonomy" id="84595"/>
    <lineage>
        <taxon>Bacteria</taxon>
        <taxon>Bacillati</taxon>
        <taxon>Actinomycetota</taxon>
        <taxon>Actinomycetes</taxon>
        <taxon>Mycobacteriales</taxon>
        <taxon>Gordoniaceae</taxon>
        <taxon>Gordonia</taxon>
    </lineage>
</organism>
<keyword evidence="2" id="KW-1003">Cell membrane</keyword>
<feature type="transmembrane region" description="Helical" evidence="6">
    <location>
        <begin position="254"/>
        <end position="276"/>
    </location>
</feature>
<keyword evidence="5 6" id="KW-0472">Membrane</keyword>
<feature type="transmembrane region" description="Helical" evidence="6">
    <location>
        <begin position="282"/>
        <end position="303"/>
    </location>
</feature>
<feature type="domain" description="Phage shock protein PspC N-terminal" evidence="7">
    <location>
        <begin position="17"/>
        <end position="72"/>
    </location>
</feature>
<evidence type="ECO:0000259" key="7">
    <source>
        <dbReference type="Pfam" id="PF04024"/>
    </source>
</evidence>
<dbReference type="EMBL" id="JAAXPC010000003">
    <property type="protein sequence ID" value="NKY01245.1"/>
    <property type="molecule type" value="Genomic_DNA"/>
</dbReference>
<dbReference type="Pfam" id="PF04024">
    <property type="entry name" value="PspC"/>
    <property type="match status" value="1"/>
</dbReference>
<evidence type="ECO:0000256" key="6">
    <source>
        <dbReference type="SAM" id="Phobius"/>
    </source>
</evidence>